<evidence type="ECO:0000313" key="1">
    <source>
        <dbReference type="EMBL" id="KAJ9093582.1"/>
    </source>
</evidence>
<proteinExistence type="predicted"/>
<reference evidence="1" key="1">
    <citation type="submission" date="2023-04" db="EMBL/GenBank/DDBJ databases">
        <title>Draft Genome sequencing of Naganishia species isolated from polar environments using Oxford Nanopore Technology.</title>
        <authorList>
            <person name="Leo P."/>
            <person name="Venkateswaran K."/>
        </authorList>
    </citation>
    <scope>NUCLEOTIDE SEQUENCE</scope>
    <source>
        <strain evidence="1">MNA-CCFEE 5261</strain>
    </source>
</reference>
<accession>A0ACC2V3J2</accession>
<gene>
    <name evidence="1" type="ORF">QFC19_008311</name>
</gene>
<comment type="caution">
    <text evidence="1">The sequence shown here is derived from an EMBL/GenBank/DDBJ whole genome shotgun (WGS) entry which is preliminary data.</text>
</comment>
<dbReference type="Proteomes" id="UP001241377">
    <property type="component" value="Unassembled WGS sequence"/>
</dbReference>
<sequence>MTFFTSRWRDRETHRHDHAASEHPAPIACDYRPQFRPPVSEPVQISDAILRHYASPASTNSRTSLLCDASANPSIPSYATIEQDVPADSLAGTPQSATKPPSYNPRWERLPGYRDATGVPAHGNMGESWSLRATPPSYWGYGHQGGVVPIATGTGGMFFNSPFQHYPLMDESAIMRNESGGADRFCGMRARRADLVINLSLLVLCLLIWSAVVLSLNLSEPRPGAGSPSPPRVDTPYSAQHDRPTADWDLGMYMPAAEMR</sequence>
<dbReference type="EMBL" id="JASBWR010000122">
    <property type="protein sequence ID" value="KAJ9093582.1"/>
    <property type="molecule type" value="Genomic_DNA"/>
</dbReference>
<keyword evidence="2" id="KW-1185">Reference proteome</keyword>
<evidence type="ECO:0000313" key="2">
    <source>
        <dbReference type="Proteomes" id="UP001241377"/>
    </source>
</evidence>
<protein>
    <submittedName>
        <fullName evidence="1">Uncharacterized protein</fullName>
    </submittedName>
</protein>
<organism evidence="1 2">
    <name type="scientific">Naganishia cerealis</name>
    <dbReference type="NCBI Taxonomy" id="610337"/>
    <lineage>
        <taxon>Eukaryota</taxon>
        <taxon>Fungi</taxon>
        <taxon>Dikarya</taxon>
        <taxon>Basidiomycota</taxon>
        <taxon>Agaricomycotina</taxon>
        <taxon>Tremellomycetes</taxon>
        <taxon>Filobasidiales</taxon>
        <taxon>Filobasidiaceae</taxon>
        <taxon>Naganishia</taxon>
    </lineage>
</organism>
<name>A0ACC2V3J2_9TREE</name>